<protein>
    <submittedName>
        <fullName evidence="2">Uncharacterized protein</fullName>
    </submittedName>
</protein>
<evidence type="ECO:0000313" key="2">
    <source>
        <dbReference type="EMBL" id="PIG81314.1"/>
    </source>
</evidence>
<gene>
    <name evidence="2" type="ORF">AARAC_007308</name>
</gene>
<reference evidence="2 3" key="1">
    <citation type="submission" date="2017-05" db="EMBL/GenBank/DDBJ databases">
        <title>Genome sequence for an aflatoxigenic pathogen of Argentinian peanut, Aspergillus arachidicola.</title>
        <authorList>
            <person name="Moore G."/>
            <person name="Beltz S.B."/>
            <person name="Mack B.M."/>
        </authorList>
    </citation>
    <scope>NUCLEOTIDE SEQUENCE [LARGE SCALE GENOMIC DNA]</scope>
    <source>
        <strain evidence="2 3">CBS 117610</strain>
    </source>
</reference>
<comment type="caution">
    <text evidence="2">The sequence shown here is derived from an EMBL/GenBank/DDBJ whole genome shotgun (WGS) entry which is preliminary data.</text>
</comment>
<accession>A0A2G7FL34</accession>
<evidence type="ECO:0000256" key="1">
    <source>
        <dbReference type="SAM" id="SignalP"/>
    </source>
</evidence>
<feature type="chain" id="PRO_5013721500" evidence="1">
    <location>
        <begin position="18"/>
        <end position="127"/>
    </location>
</feature>
<dbReference type="AlphaFoldDB" id="A0A2G7FL34"/>
<evidence type="ECO:0000313" key="3">
    <source>
        <dbReference type="Proteomes" id="UP000231358"/>
    </source>
</evidence>
<proteinExistence type="predicted"/>
<dbReference type="Proteomes" id="UP000231358">
    <property type="component" value="Unassembled WGS sequence"/>
</dbReference>
<feature type="signal peptide" evidence="1">
    <location>
        <begin position="1"/>
        <end position="17"/>
    </location>
</feature>
<keyword evidence="1" id="KW-0732">Signal</keyword>
<dbReference type="EMBL" id="NEXV01000567">
    <property type="protein sequence ID" value="PIG81314.1"/>
    <property type="molecule type" value="Genomic_DNA"/>
</dbReference>
<organism evidence="2 3">
    <name type="scientific">Aspergillus arachidicola</name>
    <dbReference type="NCBI Taxonomy" id="656916"/>
    <lineage>
        <taxon>Eukaryota</taxon>
        <taxon>Fungi</taxon>
        <taxon>Dikarya</taxon>
        <taxon>Ascomycota</taxon>
        <taxon>Pezizomycotina</taxon>
        <taxon>Eurotiomycetes</taxon>
        <taxon>Eurotiomycetidae</taxon>
        <taxon>Eurotiales</taxon>
        <taxon>Aspergillaceae</taxon>
        <taxon>Aspergillus</taxon>
        <taxon>Aspergillus subgen. Circumdati</taxon>
    </lineage>
</organism>
<keyword evidence="3" id="KW-1185">Reference proteome</keyword>
<name>A0A2G7FL34_9EURO</name>
<sequence length="127" mass="13540">MKFQTICSLATVGLAFANPIQNRGQDFTDCVTGVVKKGVTQGCATLAEACSVLDKFTACTTEATAKITDITDLDQRRSKWLASLNSCSQDLWDGVKNAGVSDVDLNTLQVSFLEMTSESLTSCSESA</sequence>